<gene>
    <name evidence="2" type="ORF">NP589_10660</name>
</gene>
<dbReference type="Gene3D" id="2.180.10.10">
    <property type="entry name" value="RHS repeat-associated core"/>
    <property type="match status" value="1"/>
</dbReference>
<feature type="domain" description="RHS protein conserved region" evidence="1">
    <location>
        <begin position="89"/>
        <end position="122"/>
    </location>
</feature>
<evidence type="ECO:0000259" key="1">
    <source>
        <dbReference type="Pfam" id="PF03527"/>
    </source>
</evidence>
<keyword evidence="3" id="KW-1185">Reference proteome</keyword>
<sequence>MVTRYQYDGDNRLIRAQTPQGTSEYRYDALGRRIAKHTAQGETRFQYDGPRLLTETDCQRSRTYLFEPGSFRPLALHEQDNTQAGDTTYHYHLDHLGTPRELTDNQCQIVWSARYRAYGNLALADVEEIDNPPRFQGRYFEAETGLHYNFNRY</sequence>
<dbReference type="PANTHER" id="PTHR32305">
    <property type="match status" value="1"/>
</dbReference>
<dbReference type="Proteomes" id="UP001524570">
    <property type="component" value="Unassembled WGS sequence"/>
</dbReference>
<accession>A0ABT1TU64</accession>
<protein>
    <submittedName>
        <fullName evidence="2">RHS domain-containing protein</fullName>
    </submittedName>
</protein>
<organism evidence="2 3">
    <name type="scientific">Methylomonas rosea</name>
    <dbReference type="NCBI Taxonomy" id="2952227"/>
    <lineage>
        <taxon>Bacteria</taxon>
        <taxon>Pseudomonadati</taxon>
        <taxon>Pseudomonadota</taxon>
        <taxon>Gammaproteobacteria</taxon>
        <taxon>Methylococcales</taxon>
        <taxon>Methylococcaceae</taxon>
        <taxon>Methylomonas</taxon>
    </lineage>
</organism>
<comment type="caution">
    <text evidence="2">The sequence shown here is derived from an EMBL/GenBank/DDBJ whole genome shotgun (WGS) entry which is preliminary data.</text>
</comment>
<dbReference type="InterPro" id="IPR050708">
    <property type="entry name" value="T6SS_VgrG/RHS"/>
</dbReference>
<proteinExistence type="predicted"/>
<dbReference type="EMBL" id="JANIBL010000029">
    <property type="protein sequence ID" value="MCQ8117886.1"/>
    <property type="molecule type" value="Genomic_DNA"/>
</dbReference>
<dbReference type="NCBIfam" id="TIGR01643">
    <property type="entry name" value="YD_repeat_2x"/>
    <property type="match status" value="1"/>
</dbReference>
<dbReference type="Pfam" id="PF05593">
    <property type="entry name" value="RHS_repeat"/>
    <property type="match status" value="1"/>
</dbReference>
<dbReference type="Pfam" id="PF03527">
    <property type="entry name" value="RHS"/>
    <property type="match status" value="1"/>
</dbReference>
<dbReference type="InterPro" id="IPR001826">
    <property type="entry name" value="RHS"/>
</dbReference>
<dbReference type="InterPro" id="IPR006530">
    <property type="entry name" value="YD"/>
</dbReference>
<dbReference type="PANTHER" id="PTHR32305:SF15">
    <property type="entry name" value="PROTEIN RHSA-RELATED"/>
    <property type="match status" value="1"/>
</dbReference>
<dbReference type="InterPro" id="IPR031325">
    <property type="entry name" value="RHS_repeat"/>
</dbReference>
<evidence type="ECO:0000313" key="3">
    <source>
        <dbReference type="Proteomes" id="UP001524570"/>
    </source>
</evidence>
<evidence type="ECO:0000313" key="2">
    <source>
        <dbReference type="EMBL" id="MCQ8117886.1"/>
    </source>
</evidence>
<name>A0ABT1TU64_9GAMM</name>
<reference evidence="2 3" key="1">
    <citation type="submission" date="2022-07" db="EMBL/GenBank/DDBJ databases">
        <title>Methylomonas rivi sp. nov., Methylomonas rosea sp. nov., Methylomonas aureus sp. nov. and Methylomonas subterranea sp. nov., four novel methanotrophs isolated from a freshwater creek and the deep terrestrial subsurface.</title>
        <authorList>
            <person name="Abin C."/>
            <person name="Sankaranarayanan K."/>
            <person name="Garner C."/>
            <person name="Sindelar R."/>
            <person name="Kotary K."/>
            <person name="Garner R."/>
            <person name="Barclay S."/>
            <person name="Lawson P."/>
            <person name="Krumholz L."/>
        </authorList>
    </citation>
    <scope>NUCLEOTIDE SEQUENCE [LARGE SCALE GENOMIC DNA]</scope>
    <source>
        <strain evidence="2 3">WSC-7</strain>
    </source>
</reference>